<sequence>MAMDFLIFVGLSCRGWKDIEKCLKPFPCRGGGEPAMEATRGIELAQSGFISLFHSLQNGRNEFLSARFGGRMVMVKKEFLCGSLLCHFGWGCCREGRWKLCYSGSNGISQDSKLYL</sequence>
<organism evidence="1 2">
    <name type="scientific">Trypanosoma theileri</name>
    <dbReference type="NCBI Taxonomy" id="67003"/>
    <lineage>
        <taxon>Eukaryota</taxon>
        <taxon>Discoba</taxon>
        <taxon>Euglenozoa</taxon>
        <taxon>Kinetoplastea</taxon>
        <taxon>Metakinetoplastina</taxon>
        <taxon>Trypanosomatida</taxon>
        <taxon>Trypanosomatidae</taxon>
        <taxon>Trypanosoma</taxon>
    </lineage>
</organism>
<name>A0A1X0P3K4_9TRYP</name>
<dbReference type="RefSeq" id="XP_028885578.1">
    <property type="nucleotide sequence ID" value="XM_029022763.1"/>
</dbReference>
<accession>A0A1X0P3K4</accession>
<proteinExistence type="predicted"/>
<comment type="caution">
    <text evidence="1">The sequence shown here is derived from an EMBL/GenBank/DDBJ whole genome shotgun (WGS) entry which is preliminary data.</text>
</comment>
<keyword evidence="2" id="KW-1185">Reference proteome</keyword>
<reference evidence="1 2" key="1">
    <citation type="submission" date="2017-03" db="EMBL/GenBank/DDBJ databases">
        <title>An alternative strategy for trypanosome survival in the mammalian bloodstream revealed through genome and transcriptome analysis of the ubiquitous bovine parasite Trypanosoma (Megatrypanum) theileri.</title>
        <authorList>
            <person name="Kelly S."/>
            <person name="Ivens A."/>
            <person name="Mott A."/>
            <person name="O'Neill E."/>
            <person name="Emms D."/>
            <person name="Macleod O."/>
            <person name="Voorheis P."/>
            <person name="Matthews J."/>
            <person name="Matthews K."/>
            <person name="Carrington M."/>
        </authorList>
    </citation>
    <scope>NUCLEOTIDE SEQUENCE [LARGE SCALE GENOMIC DNA]</scope>
    <source>
        <strain evidence="1">Edinburgh</strain>
    </source>
</reference>
<protein>
    <submittedName>
        <fullName evidence="1">Uncharacterized protein</fullName>
    </submittedName>
</protein>
<dbReference type="GeneID" id="39982543"/>
<dbReference type="EMBL" id="NBCO01000005">
    <property type="protein sequence ID" value="ORC91512.1"/>
    <property type="molecule type" value="Genomic_DNA"/>
</dbReference>
<evidence type="ECO:0000313" key="2">
    <source>
        <dbReference type="Proteomes" id="UP000192257"/>
    </source>
</evidence>
<evidence type="ECO:0000313" key="1">
    <source>
        <dbReference type="EMBL" id="ORC91512.1"/>
    </source>
</evidence>
<gene>
    <name evidence="1" type="ORF">TM35_000051080</name>
</gene>
<dbReference type="Proteomes" id="UP000192257">
    <property type="component" value="Unassembled WGS sequence"/>
</dbReference>
<dbReference type="AlphaFoldDB" id="A0A1X0P3K4"/>
<dbReference type="VEuPathDB" id="TriTrypDB:TM35_000051080"/>